<feature type="compositionally biased region" description="Polar residues" evidence="1">
    <location>
        <begin position="679"/>
        <end position="690"/>
    </location>
</feature>
<dbReference type="EMBL" id="ML994623">
    <property type="protein sequence ID" value="KAF2188614.1"/>
    <property type="molecule type" value="Genomic_DNA"/>
</dbReference>
<dbReference type="Pfam" id="PF14661">
    <property type="entry name" value="HAUS6_N"/>
    <property type="match status" value="1"/>
</dbReference>
<feature type="region of interest" description="Disordered" evidence="1">
    <location>
        <begin position="616"/>
        <end position="715"/>
    </location>
</feature>
<feature type="compositionally biased region" description="Basic residues" evidence="1">
    <location>
        <begin position="420"/>
        <end position="433"/>
    </location>
</feature>
<dbReference type="OrthoDB" id="5575722at2759"/>
<feature type="region of interest" description="Disordered" evidence="1">
    <location>
        <begin position="735"/>
        <end position="764"/>
    </location>
</feature>
<evidence type="ECO:0000313" key="3">
    <source>
        <dbReference type="EMBL" id="KAF2188614.1"/>
    </source>
</evidence>
<dbReference type="PANTHER" id="PTHR16151:SF2">
    <property type="entry name" value="HAUS AUGMIN-LIKE COMPLEX SUBUNIT 6"/>
    <property type="match status" value="1"/>
</dbReference>
<proteinExistence type="predicted"/>
<keyword evidence="4" id="KW-1185">Reference proteome</keyword>
<feature type="compositionally biased region" description="Pro residues" evidence="1">
    <location>
        <begin position="555"/>
        <end position="568"/>
    </location>
</feature>
<dbReference type="InterPro" id="IPR026797">
    <property type="entry name" value="HAUS_6"/>
</dbReference>
<feature type="region of interest" description="Disordered" evidence="1">
    <location>
        <begin position="420"/>
        <end position="570"/>
    </location>
</feature>
<feature type="compositionally biased region" description="Polar residues" evidence="1">
    <location>
        <begin position="25"/>
        <end position="35"/>
    </location>
</feature>
<accession>A0A6A6E9X7</accession>
<protein>
    <recommendedName>
        <fullName evidence="2">HAUS augmin-like complex subunit 6 N-terminal domain-containing protein</fullName>
    </recommendedName>
</protein>
<feature type="domain" description="HAUS augmin-like complex subunit 6 N-terminal" evidence="2">
    <location>
        <begin position="46"/>
        <end position="268"/>
    </location>
</feature>
<dbReference type="InterPro" id="IPR028163">
    <property type="entry name" value="HAUS_6_N"/>
</dbReference>
<evidence type="ECO:0000256" key="1">
    <source>
        <dbReference type="SAM" id="MobiDB-lite"/>
    </source>
</evidence>
<feature type="region of interest" description="Disordered" evidence="1">
    <location>
        <begin position="781"/>
        <end position="811"/>
    </location>
</feature>
<dbReference type="GO" id="GO:1990498">
    <property type="term" value="C:mitotic spindle microtubule"/>
    <property type="evidence" value="ECO:0007669"/>
    <property type="project" value="TreeGrafter"/>
</dbReference>
<feature type="compositionally biased region" description="Gly residues" evidence="1">
    <location>
        <begin position="800"/>
        <end position="811"/>
    </location>
</feature>
<feature type="compositionally biased region" description="Polar residues" evidence="1">
    <location>
        <begin position="353"/>
        <end position="368"/>
    </location>
</feature>
<dbReference type="Proteomes" id="UP000800200">
    <property type="component" value="Unassembled WGS sequence"/>
</dbReference>
<dbReference type="GO" id="GO:0070652">
    <property type="term" value="C:HAUS complex"/>
    <property type="evidence" value="ECO:0007669"/>
    <property type="project" value="InterPro"/>
</dbReference>
<dbReference type="AlphaFoldDB" id="A0A6A6E9X7"/>
<gene>
    <name evidence="3" type="ORF">K469DRAFT_660335</name>
</gene>
<reference evidence="3" key="1">
    <citation type="journal article" date="2020" name="Stud. Mycol.">
        <title>101 Dothideomycetes genomes: a test case for predicting lifestyles and emergence of pathogens.</title>
        <authorList>
            <person name="Haridas S."/>
            <person name="Albert R."/>
            <person name="Binder M."/>
            <person name="Bloem J."/>
            <person name="Labutti K."/>
            <person name="Salamov A."/>
            <person name="Andreopoulos B."/>
            <person name="Baker S."/>
            <person name="Barry K."/>
            <person name="Bills G."/>
            <person name="Bluhm B."/>
            <person name="Cannon C."/>
            <person name="Castanera R."/>
            <person name="Culley D."/>
            <person name="Daum C."/>
            <person name="Ezra D."/>
            <person name="Gonzalez J."/>
            <person name="Henrissat B."/>
            <person name="Kuo A."/>
            <person name="Liang C."/>
            <person name="Lipzen A."/>
            <person name="Lutzoni F."/>
            <person name="Magnuson J."/>
            <person name="Mondo S."/>
            <person name="Nolan M."/>
            <person name="Ohm R."/>
            <person name="Pangilinan J."/>
            <person name="Park H.-J."/>
            <person name="Ramirez L."/>
            <person name="Alfaro M."/>
            <person name="Sun H."/>
            <person name="Tritt A."/>
            <person name="Yoshinaga Y."/>
            <person name="Zwiers L.-H."/>
            <person name="Turgeon B."/>
            <person name="Goodwin S."/>
            <person name="Spatafora J."/>
            <person name="Crous P."/>
            <person name="Grigoriev I."/>
        </authorList>
    </citation>
    <scope>NUCLEOTIDE SEQUENCE</scope>
    <source>
        <strain evidence="3">CBS 207.26</strain>
    </source>
</reference>
<feature type="region of interest" description="Disordered" evidence="1">
    <location>
        <begin position="348"/>
        <end position="375"/>
    </location>
</feature>
<feature type="region of interest" description="Disordered" evidence="1">
    <location>
        <begin position="1"/>
        <end position="38"/>
    </location>
</feature>
<evidence type="ECO:0000259" key="2">
    <source>
        <dbReference type="Pfam" id="PF14661"/>
    </source>
</evidence>
<dbReference type="PANTHER" id="PTHR16151">
    <property type="entry name" value="HAUS AUGMIN-LIKE COMPLEX SUBUNIT 6"/>
    <property type="match status" value="1"/>
</dbReference>
<sequence>MSRSTSQSSATTTTTATGLSRSLSVKTNAKSSPNINPLPPSDVKLFVTNLRLLDLDLRDDWPGITVQTFSSKNADQKQRIGGVEWALFRLFEIWNPEETSQKLQPFFPPLEPLQSLNLRAALYRCLNELKKNGVLGRESVLRKTMLDECKGEKFYEILVPFSTAVLRKVLASRKENRKRMAVVRELATASMLSNNRQSSLIPLAIAHKAALVNVLKRKDEKRRRYREFEDLMAAKVDEINQRNKQCKATPRSRKPSVPQNDAAAIKKQLKDNWIGNQQWLDTMLHGDDVQVEDAFLSRSFPEVWRMVEKGRRLQDATPDVGVLENLQARIEEQQTRLQKWKSFHDKMLKDRPTSSSQRPSESKGQASAGNFKFDDHLNLQLRSSKSKEDETTIQKEALHPEYQTIIADMEVELLHVSKAKHNRSTAPPMRRRGSSFSNPRSPARRKKSRSDTAPKKPIHYPASEKPAKPAPSSREQSKETMPPPPLMREPTSTPTDSDTTLIGHRSTSVRAIPTPPEAPEYAIEDDEDAIHETSNLLPTVSSPPHPIPERVQPRSPSPPPSSYFPSEPPVLEAPALSHEEELAEQIISSIGEATPSPVKKQPRPPLMERARISMAHASGFQPIEESPPDANPLPELPAAKPAAPLDRRTSLLERTRLSMASMAANPRPQPKKEKRKSTRQSLYPVNQFETPKSRKSFQALEAKHSGEKTPKEELFSDDVDYERVFKSRPKIAQSPILSPAVGEETAGGDEGEGDTYGAASGLGIGEYDEGVTGVDLDDVDADEDAEGFTQAWESSPLRRAGGGKGKGRVLG</sequence>
<dbReference type="GO" id="GO:0008017">
    <property type="term" value="F:microtubule binding"/>
    <property type="evidence" value="ECO:0007669"/>
    <property type="project" value="TreeGrafter"/>
</dbReference>
<feature type="compositionally biased region" description="Basic and acidic residues" evidence="1">
    <location>
        <begin position="701"/>
        <end position="714"/>
    </location>
</feature>
<feature type="compositionally biased region" description="Low complexity" evidence="1">
    <location>
        <begin position="1"/>
        <end position="24"/>
    </location>
</feature>
<organism evidence="3 4">
    <name type="scientific">Zopfia rhizophila CBS 207.26</name>
    <dbReference type="NCBI Taxonomy" id="1314779"/>
    <lineage>
        <taxon>Eukaryota</taxon>
        <taxon>Fungi</taxon>
        <taxon>Dikarya</taxon>
        <taxon>Ascomycota</taxon>
        <taxon>Pezizomycotina</taxon>
        <taxon>Dothideomycetes</taxon>
        <taxon>Dothideomycetes incertae sedis</taxon>
        <taxon>Zopfiaceae</taxon>
        <taxon>Zopfia</taxon>
    </lineage>
</organism>
<feature type="compositionally biased region" description="Low complexity" evidence="1">
    <location>
        <begin position="490"/>
        <end position="500"/>
    </location>
</feature>
<feature type="compositionally biased region" description="Basic and acidic residues" evidence="1">
    <location>
        <begin position="645"/>
        <end position="656"/>
    </location>
</feature>
<evidence type="ECO:0000313" key="4">
    <source>
        <dbReference type="Proteomes" id="UP000800200"/>
    </source>
</evidence>
<feature type="region of interest" description="Disordered" evidence="1">
    <location>
        <begin position="583"/>
        <end position="604"/>
    </location>
</feature>
<dbReference type="GO" id="GO:0051225">
    <property type="term" value="P:spindle assembly"/>
    <property type="evidence" value="ECO:0007669"/>
    <property type="project" value="InterPro"/>
</dbReference>
<name>A0A6A6E9X7_9PEZI</name>